<evidence type="ECO:0000256" key="1">
    <source>
        <dbReference type="PROSITE-ProRule" id="PRU00047"/>
    </source>
</evidence>
<dbReference type="PROSITE" id="PS50158">
    <property type="entry name" value="ZF_CCHC"/>
    <property type="match status" value="1"/>
</dbReference>
<dbReference type="SMART" id="SM00950">
    <property type="entry name" value="Piwi"/>
    <property type="match status" value="1"/>
</dbReference>
<protein>
    <recommendedName>
        <fullName evidence="7">Piwi domain-containing protein</fullName>
    </recommendedName>
</protein>
<gene>
    <name evidence="5" type="ORF">BDV95DRAFT_597829</name>
</gene>
<evidence type="ECO:0000259" key="3">
    <source>
        <dbReference type="PROSITE" id="PS50158"/>
    </source>
</evidence>
<dbReference type="Pfam" id="PF00098">
    <property type="entry name" value="zf-CCHC"/>
    <property type="match status" value="1"/>
</dbReference>
<dbReference type="SUPFAM" id="SSF53098">
    <property type="entry name" value="Ribonuclease H-like"/>
    <property type="match status" value="1"/>
</dbReference>
<feature type="compositionally biased region" description="Gly residues" evidence="2">
    <location>
        <begin position="110"/>
        <end position="121"/>
    </location>
</feature>
<feature type="compositionally biased region" description="Polar residues" evidence="2">
    <location>
        <begin position="68"/>
        <end position="80"/>
    </location>
</feature>
<dbReference type="InterPro" id="IPR012337">
    <property type="entry name" value="RNaseH-like_sf"/>
</dbReference>
<dbReference type="InterPro" id="IPR001878">
    <property type="entry name" value="Znf_CCHC"/>
</dbReference>
<evidence type="ECO:0000259" key="4">
    <source>
        <dbReference type="PROSITE" id="PS50822"/>
    </source>
</evidence>
<organism evidence="5 6">
    <name type="scientific">Massariosphaeria phaeospora</name>
    <dbReference type="NCBI Taxonomy" id="100035"/>
    <lineage>
        <taxon>Eukaryota</taxon>
        <taxon>Fungi</taxon>
        <taxon>Dikarya</taxon>
        <taxon>Ascomycota</taxon>
        <taxon>Pezizomycotina</taxon>
        <taxon>Dothideomycetes</taxon>
        <taxon>Pleosporomycetidae</taxon>
        <taxon>Pleosporales</taxon>
        <taxon>Pleosporales incertae sedis</taxon>
        <taxon>Massariosphaeria</taxon>
    </lineage>
</organism>
<feature type="region of interest" description="Disordered" evidence="2">
    <location>
        <begin position="1"/>
        <end position="89"/>
    </location>
</feature>
<keyword evidence="1" id="KW-0863">Zinc-finger</keyword>
<dbReference type="Gene3D" id="3.30.420.10">
    <property type="entry name" value="Ribonuclease H-like superfamily/Ribonuclease H"/>
    <property type="match status" value="1"/>
</dbReference>
<dbReference type="PROSITE" id="PS50822">
    <property type="entry name" value="PIWI"/>
    <property type="match status" value="1"/>
</dbReference>
<dbReference type="Proteomes" id="UP000481861">
    <property type="component" value="Unassembled WGS sequence"/>
</dbReference>
<dbReference type="Pfam" id="PF08699">
    <property type="entry name" value="ArgoL1"/>
    <property type="match status" value="1"/>
</dbReference>
<reference evidence="5 6" key="1">
    <citation type="submission" date="2020-01" db="EMBL/GenBank/DDBJ databases">
        <authorList>
            <consortium name="DOE Joint Genome Institute"/>
            <person name="Haridas S."/>
            <person name="Albert R."/>
            <person name="Binder M."/>
            <person name="Bloem J."/>
            <person name="Labutti K."/>
            <person name="Salamov A."/>
            <person name="Andreopoulos B."/>
            <person name="Baker S.E."/>
            <person name="Barry K."/>
            <person name="Bills G."/>
            <person name="Bluhm B.H."/>
            <person name="Cannon C."/>
            <person name="Castanera R."/>
            <person name="Culley D.E."/>
            <person name="Daum C."/>
            <person name="Ezra D."/>
            <person name="Gonzalez J.B."/>
            <person name="Henrissat B."/>
            <person name="Kuo A."/>
            <person name="Liang C."/>
            <person name="Lipzen A."/>
            <person name="Lutzoni F."/>
            <person name="Magnuson J."/>
            <person name="Mondo S."/>
            <person name="Nolan M."/>
            <person name="Ohm R."/>
            <person name="Pangilinan J."/>
            <person name="Park H.-J.H."/>
            <person name="Ramirez L."/>
            <person name="Alfaro M."/>
            <person name="Sun H."/>
            <person name="Tritt A."/>
            <person name="Yoshinaga Y."/>
            <person name="Zwiers L.-H.L."/>
            <person name="Turgeon B.G."/>
            <person name="Goodwin S.B."/>
            <person name="Spatafora J.W."/>
            <person name="Crous P.W."/>
            <person name="Grigoriev I.V."/>
        </authorList>
    </citation>
    <scope>NUCLEOTIDE SEQUENCE [LARGE SCALE GENOMIC DNA]</scope>
    <source>
        <strain evidence="5 6">CBS 611.86</strain>
    </source>
</reference>
<dbReference type="Pfam" id="PF02171">
    <property type="entry name" value="Piwi"/>
    <property type="match status" value="1"/>
</dbReference>
<feature type="domain" description="Piwi" evidence="4">
    <location>
        <begin position="767"/>
        <end position="1021"/>
    </location>
</feature>
<feature type="region of interest" description="Disordered" evidence="2">
    <location>
        <begin position="1062"/>
        <end position="1088"/>
    </location>
</feature>
<dbReference type="Gene3D" id="4.10.60.10">
    <property type="entry name" value="Zinc finger, CCHC-type"/>
    <property type="match status" value="1"/>
</dbReference>
<comment type="caution">
    <text evidence="5">The sequence shown here is derived from an EMBL/GenBank/DDBJ whole genome shotgun (WGS) entry which is preliminary data.</text>
</comment>
<proteinExistence type="predicted"/>
<evidence type="ECO:0008006" key="7">
    <source>
        <dbReference type="Google" id="ProtNLM"/>
    </source>
</evidence>
<dbReference type="AlphaFoldDB" id="A0A7C8I0Q3"/>
<dbReference type="OrthoDB" id="10252740at2759"/>
<evidence type="ECO:0000256" key="2">
    <source>
        <dbReference type="SAM" id="MobiDB-lite"/>
    </source>
</evidence>
<dbReference type="SUPFAM" id="SSF57756">
    <property type="entry name" value="Retrovirus zinc finger-like domains"/>
    <property type="match status" value="1"/>
</dbReference>
<feature type="compositionally biased region" description="Basic and acidic residues" evidence="2">
    <location>
        <begin position="1"/>
        <end position="11"/>
    </location>
</feature>
<dbReference type="GO" id="GO:0003676">
    <property type="term" value="F:nucleic acid binding"/>
    <property type="evidence" value="ECO:0007669"/>
    <property type="project" value="InterPro"/>
</dbReference>
<name>A0A7C8I0Q3_9PLEO</name>
<dbReference type="SUPFAM" id="SSF101690">
    <property type="entry name" value="PAZ domain"/>
    <property type="match status" value="1"/>
</dbReference>
<dbReference type="InterPro" id="IPR036085">
    <property type="entry name" value="PAZ_dom_sf"/>
</dbReference>
<evidence type="ECO:0000313" key="5">
    <source>
        <dbReference type="EMBL" id="KAF2867614.1"/>
    </source>
</evidence>
<dbReference type="InterPro" id="IPR014811">
    <property type="entry name" value="ArgoL1"/>
</dbReference>
<dbReference type="SMART" id="SM00343">
    <property type="entry name" value="ZnF_C2HC"/>
    <property type="match status" value="1"/>
</dbReference>
<feature type="domain" description="CCHC-type" evidence="3">
    <location>
        <begin position="93"/>
        <end position="108"/>
    </location>
</feature>
<keyword evidence="1" id="KW-0479">Metal-binding</keyword>
<dbReference type="EMBL" id="JAADJZ010000022">
    <property type="protein sequence ID" value="KAF2867614.1"/>
    <property type="molecule type" value="Genomic_DNA"/>
</dbReference>
<dbReference type="PANTHER" id="PTHR22891">
    <property type="entry name" value="EUKARYOTIC TRANSLATION INITIATION FACTOR 2C"/>
    <property type="match status" value="1"/>
</dbReference>
<dbReference type="GO" id="GO:0008270">
    <property type="term" value="F:zinc ion binding"/>
    <property type="evidence" value="ECO:0007669"/>
    <property type="project" value="UniProtKB-KW"/>
</dbReference>
<keyword evidence="1" id="KW-0862">Zinc</keyword>
<evidence type="ECO:0000313" key="6">
    <source>
        <dbReference type="Proteomes" id="UP000481861"/>
    </source>
</evidence>
<accession>A0A7C8I0Q3</accession>
<keyword evidence="6" id="KW-1185">Reference proteome</keyword>
<feature type="compositionally biased region" description="Polar residues" evidence="2">
    <location>
        <begin position="39"/>
        <end position="55"/>
    </location>
</feature>
<dbReference type="InterPro" id="IPR003165">
    <property type="entry name" value="Piwi"/>
</dbReference>
<dbReference type="InterPro" id="IPR036397">
    <property type="entry name" value="RNaseH_sf"/>
</dbReference>
<feature type="region of interest" description="Disordered" evidence="2">
    <location>
        <begin position="104"/>
        <end position="161"/>
    </location>
</feature>
<feature type="compositionally biased region" description="Basic and acidic residues" evidence="2">
    <location>
        <begin position="1071"/>
        <end position="1088"/>
    </location>
</feature>
<dbReference type="InterPro" id="IPR036875">
    <property type="entry name" value="Znf_CCHC_sf"/>
</dbReference>
<sequence>MVDHDSNRRNEGGTGRGGNPQRGRHFHTLAHIDGHHTEQSSLDQGSGQRANPTQHSHPDSGGGDQAGPRQTSHGRGQSTDPALPVNSDGRGGCYNCGDTGHFARHCPSGRGRGGCLGGSRGRGIPTERGRGGLTVRGRGRPTIRAQDQPDHERRSGHPFPNYVNTNNPEAEMHYPPPSNFNPEESTNNGANWALPKEMHDRTRIAKLTNPQHPIRKEFFTSKKTILTNHFDYGLSSDATFYEYQILGLPGSNKKRTKALFKSAIEHWSFLRRNQGQFATNYVDIIVSWKNLHKGITTRRVLSSTGDPAADVIWEELTIPDGNIDLALRFKLIGTLNLSGLQGYAAAKPENEHINFDSVAKCLNMVISKSFDNRVHQQSSNKFFVKNARGNLWHGNVRSSSASLELIRGYYYTVKPGMGNIILNFNLATSAFFRPILVSEFLSDRATFPVLDLDGLLKGKRVWIEYDRVGQDAEDTARLNSEKSRLKQFEALSTSPIKSLTFYKKIKGQDGKFAKNPDGSFQCETTPRSVLTYLRTTFNQHINPDRKAVNVGNANNQIWYAQEHLRIVPYQIYSRPLPEHLTGSMVTQAAKTPEQGRALIEQEGLRTLGFTASSTAQHSFNQRSDIPITLQPTMLRVPARTLPFPQPMYDQPKPVKGQSRWKMRDDMKFFRTTPKAKLRYLMLRSPDISDKTMDLYNIALREYIHRCGVDIKQGQFESINSSLLRSTIAAPVGYADIMSKFEEAKKANVDLVVLVLPRHTQCGPGPAKAEYMTNVMMKVNLKFEGINHTIQEVGHRLSDHTMVLGADVVHAGPGAFPGTPSIAAIVGSVDEWGTRCLGSMRLQRIDKTDHEERLEDWWEENHRETLPTNIIYYRDGVSSGQYDEVKRIEIAAIRTAYRAVALRTSQPHQEVNITAVVVGKRHHTRFYPLPGDQGDKFGNGNCLPGTNVDKLVTSPYYQDFYLQSHSGFKGTARPTHYFVLEDGIRNLSLDDLCQLTHRLCYSYVRAPGGVSYASPTYYADRLCERGRMYLCKYFIGDDRALGEDLKAFKQRVTNELKAAQRQRFGTNPQTDIQKKELMDQEREDRQTVTKREKEEVYARIRRDFYMFKDDRGCDWKVRG</sequence>